<dbReference type="VEuPathDB" id="FungiDB:HCDG_02387"/>
<evidence type="ECO:0000313" key="2">
    <source>
        <dbReference type="EMBL" id="EER44357.1"/>
    </source>
</evidence>
<protein>
    <submittedName>
        <fullName evidence="2">Uncharacterized protein</fullName>
    </submittedName>
</protein>
<dbReference type="OrthoDB" id="10609316at2759"/>
<reference evidence="3" key="1">
    <citation type="submission" date="2009-05" db="EMBL/GenBank/DDBJ databases">
        <title>The genome sequence of Ajellomyces capsulatus strain H143.</title>
        <authorList>
            <person name="Champion M."/>
            <person name="Cuomo C.A."/>
            <person name="Ma L.-J."/>
            <person name="Henn M.R."/>
            <person name="Sil A."/>
            <person name="Goldman B."/>
            <person name="Young S.K."/>
            <person name="Kodira C.D."/>
            <person name="Zeng Q."/>
            <person name="Koehrsen M."/>
            <person name="Alvarado L."/>
            <person name="Berlin A.M."/>
            <person name="Borenstein D."/>
            <person name="Chen Z."/>
            <person name="Engels R."/>
            <person name="Freedman E."/>
            <person name="Gellesch M."/>
            <person name="Goldberg J."/>
            <person name="Griggs A."/>
            <person name="Gujja S."/>
            <person name="Heiman D.I."/>
            <person name="Hepburn T.A."/>
            <person name="Howarth C."/>
            <person name="Jen D."/>
            <person name="Larson L."/>
            <person name="Lewis B."/>
            <person name="Mehta T."/>
            <person name="Park D."/>
            <person name="Pearson M."/>
            <person name="Roberts A."/>
            <person name="Saif S."/>
            <person name="Shea T.D."/>
            <person name="Shenoy N."/>
            <person name="Sisk P."/>
            <person name="Stolte C."/>
            <person name="Sykes S."/>
            <person name="Walk T."/>
            <person name="White J."/>
            <person name="Yandava C."/>
            <person name="Klein B."/>
            <person name="McEwen J.G."/>
            <person name="Puccia R."/>
            <person name="Goldman G.H."/>
            <person name="Felipe M.S."/>
            <person name="Nino-Vega G."/>
            <person name="San-Blas G."/>
            <person name="Taylor J.W."/>
            <person name="Mendoza L."/>
            <person name="Galagan J.E."/>
            <person name="Nusbaum C."/>
            <person name="Birren B.W."/>
        </authorList>
    </citation>
    <scope>NUCLEOTIDE SEQUENCE [LARGE SCALE GENOMIC DNA]</scope>
    <source>
        <strain evidence="3">H143</strain>
    </source>
</reference>
<evidence type="ECO:0000313" key="3">
    <source>
        <dbReference type="Proteomes" id="UP000002624"/>
    </source>
</evidence>
<name>C6H7I6_AJECH</name>
<sequence>MHLFSPFNSPDWRCKKFPTLTKTPKADSGNYRWLRMKDQNIPTTAKAEASTWIEFRPPFLYLLQRKYGGDKTPPSPISWVPQPPNFIQRLANPAIHSPSPDPNRREISEPRKNSPPILFGSEDQCHCRFPTSPKSGSTSRTAVDRPWPGLASPPTHTGEDRVA</sequence>
<dbReference type="AlphaFoldDB" id="C6H7I6"/>
<accession>C6H7I6</accession>
<feature type="compositionally biased region" description="Polar residues" evidence="1">
    <location>
        <begin position="132"/>
        <end position="141"/>
    </location>
</feature>
<feature type="region of interest" description="Disordered" evidence="1">
    <location>
        <begin position="91"/>
        <end position="163"/>
    </location>
</feature>
<dbReference type="EMBL" id="GG692420">
    <property type="protein sequence ID" value="EER44357.1"/>
    <property type="molecule type" value="Genomic_DNA"/>
</dbReference>
<evidence type="ECO:0000256" key="1">
    <source>
        <dbReference type="SAM" id="MobiDB-lite"/>
    </source>
</evidence>
<organism evidence="2 3">
    <name type="scientific">Ajellomyces capsulatus (strain H143)</name>
    <name type="common">Darling's disease fungus</name>
    <name type="synonym">Histoplasma capsulatum</name>
    <dbReference type="NCBI Taxonomy" id="544712"/>
    <lineage>
        <taxon>Eukaryota</taxon>
        <taxon>Fungi</taxon>
        <taxon>Dikarya</taxon>
        <taxon>Ascomycota</taxon>
        <taxon>Pezizomycotina</taxon>
        <taxon>Eurotiomycetes</taxon>
        <taxon>Eurotiomycetidae</taxon>
        <taxon>Onygenales</taxon>
        <taxon>Ajellomycetaceae</taxon>
        <taxon>Histoplasma</taxon>
    </lineage>
</organism>
<feature type="compositionally biased region" description="Basic and acidic residues" evidence="1">
    <location>
        <begin position="102"/>
        <end position="112"/>
    </location>
</feature>
<dbReference type="HOGENOM" id="CLU_1626569_0_0_1"/>
<proteinExistence type="predicted"/>
<gene>
    <name evidence="2" type="ORF">HCDG_02387</name>
</gene>
<dbReference type="Proteomes" id="UP000002624">
    <property type="component" value="Unassembled WGS sequence"/>
</dbReference>